<accession>D3SLA9</accession>
<gene>
    <name evidence="1" type="ordered locus">Thal_0907</name>
</gene>
<protein>
    <submittedName>
        <fullName evidence="1">Uncharacterized protein</fullName>
    </submittedName>
</protein>
<dbReference type="KEGG" id="tal:Thal_0907"/>
<sequence length="110" mass="12655">MSVRHKVRAFVEELFKPLMERAEGGTFSFYNVYADNAGNLEVVDVEVDTSDPESVKRYLDRTTRETLEREVLGFRLIATVMDKGGEYIFSSQEVIDKDSIVETIERLKEV</sequence>
<dbReference type="AlphaFoldDB" id="D3SLA9"/>
<dbReference type="RefSeq" id="WP_012991945.1">
    <property type="nucleotide sequence ID" value="NC_013894.1"/>
</dbReference>
<reference evidence="2" key="1">
    <citation type="journal article" date="2010" name="Stand. Genomic Sci.">
        <title>Complete genome sequence of Thermocrinis albus type strain (HI 11/12T).</title>
        <authorList>
            <person name="Wirth R."/>
            <person name="Sikorski J."/>
            <person name="Brambilla E."/>
            <person name="Misra M."/>
            <person name="Lapidus A."/>
            <person name="Copeland A."/>
            <person name="Nolan M."/>
            <person name="Lucas S."/>
            <person name="Chen F."/>
            <person name="Tice H."/>
            <person name="Cheng J.F."/>
            <person name="Han C."/>
            <person name="Detter J.C."/>
            <person name="Tapia R."/>
            <person name="Bruce D."/>
            <person name="Goodwin L."/>
            <person name="Pitluck S."/>
            <person name="Pati A."/>
            <person name="Anderson I."/>
            <person name="Ivanova N."/>
            <person name="Mavromatis K."/>
            <person name="Mikhailova N."/>
            <person name="Chen A."/>
            <person name="Palaniappan K."/>
            <person name="Bilek Y."/>
            <person name="Hader T."/>
            <person name="Land M."/>
            <person name="Hauser L."/>
            <person name="Chang Y.J."/>
            <person name="Jeffries C.D."/>
            <person name="Tindall B.J."/>
            <person name="Rohde M."/>
            <person name="Goker M."/>
            <person name="Bristow J."/>
            <person name="Eisen J.A."/>
            <person name="Markowitz V."/>
            <person name="Hugenholtz P."/>
            <person name="Kyrpides N.C."/>
            <person name="Klenk H.P."/>
        </authorList>
    </citation>
    <scope>NUCLEOTIDE SEQUENCE [LARGE SCALE GENOMIC DNA]</scope>
    <source>
        <strain evidence="2">DSM 14484 / JCM 11386 / HI 11/12</strain>
    </source>
</reference>
<name>D3SLA9_THEAH</name>
<dbReference type="OrthoDB" id="15118at2"/>
<evidence type="ECO:0000313" key="1">
    <source>
        <dbReference type="EMBL" id="ADC89539.1"/>
    </source>
</evidence>
<proteinExistence type="predicted"/>
<dbReference type="Proteomes" id="UP000002043">
    <property type="component" value="Chromosome"/>
</dbReference>
<evidence type="ECO:0000313" key="2">
    <source>
        <dbReference type="Proteomes" id="UP000002043"/>
    </source>
</evidence>
<dbReference type="HOGENOM" id="CLU_2169870_0_0_0"/>
<organism evidence="1 2">
    <name type="scientific">Thermocrinis albus (strain DSM 14484 / JCM 11386 / HI 11/12)</name>
    <dbReference type="NCBI Taxonomy" id="638303"/>
    <lineage>
        <taxon>Bacteria</taxon>
        <taxon>Pseudomonadati</taxon>
        <taxon>Aquificota</taxon>
        <taxon>Aquificia</taxon>
        <taxon>Aquificales</taxon>
        <taxon>Aquificaceae</taxon>
        <taxon>Thermocrinis</taxon>
    </lineage>
</organism>
<keyword evidence="2" id="KW-1185">Reference proteome</keyword>
<dbReference type="EMBL" id="CP001931">
    <property type="protein sequence ID" value="ADC89539.1"/>
    <property type="molecule type" value="Genomic_DNA"/>
</dbReference>